<dbReference type="InterPro" id="IPR001694">
    <property type="entry name" value="NADH_UbQ_OxRdtase_su1/FPO"/>
</dbReference>
<feature type="transmembrane region" description="Helical" evidence="5">
    <location>
        <begin position="100"/>
        <end position="116"/>
    </location>
</feature>
<feature type="transmembrane region" description="Helical" evidence="5">
    <location>
        <begin position="290"/>
        <end position="310"/>
    </location>
</feature>
<sequence length="313" mass="34614">MISVFLETIIQVIGVILVSPLYSGILDKWKANVASRKGQSIFQPYFDIFKLLKKETTVSSNASSIFIYTPYVVFSTYIVISLVIPVVYPEPILLTPTVDFLGGALLFSLAGFLKIIEAMESGSNFVALGSARATSFSFLGESTLITVFFAVALITGTNNPYIEHEFAQIPQYYLALDHILATVAFFMLWLFETGKLPVESSGLAELGMIDDALIYEYSGKPLALLKWGGYMKQYLLGSVLLNVFLLPWGMQLGVLGAMEDIGIMFIKWLFLLFIALVIDTSLAKLRLFKVQDFLAVAFVLSIMSLLLSVIQNA</sequence>
<accession>A0A2U9IC56</accession>
<evidence type="ECO:0000256" key="3">
    <source>
        <dbReference type="ARBA" id="ARBA00022989"/>
    </source>
</evidence>
<comment type="subcellular location">
    <subcellularLocation>
        <location evidence="1">Membrane</location>
        <topology evidence="1">Multi-pass membrane protein</topology>
    </subcellularLocation>
</comment>
<feature type="transmembrane region" description="Helical" evidence="5">
    <location>
        <begin position="234"/>
        <end position="255"/>
    </location>
</feature>
<evidence type="ECO:0000256" key="1">
    <source>
        <dbReference type="ARBA" id="ARBA00004141"/>
    </source>
</evidence>
<keyword evidence="6" id="KW-0456">Lyase</keyword>
<keyword evidence="7" id="KW-1185">Reference proteome</keyword>
<dbReference type="PANTHER" id="PTHR43359:SF1">
    <property type="entry name" value="FORMATE HYDROGENLYASE SUBUNIT 4-RELATED"/>
    <property type="match status" value="1"/>
</dbReference>
<keyword evidence="4 5" id="KW-0472">Membrane</keyword>
<feature type="transmembrane region" description="Helical" evidence="5">
    <location>
        <begin position="6"/>
        <end position="26"/>
    </location>
</feature>
<dbReference type="PANTHER" id="PTHR43359">
    <property type="entry name" value="FORMATE HYDROGENLYASE SUBUNIT 4"/>
    <property type="match status" value="1"/>
</dbReference>
<proteinExistence type="predicted"/>
<evidence type="ECO:0000313" key="6">
    <source>
        <dbReference type="EMBL" id="AWR93574.1"/>
    </source>
</evidence>
<gene>
    <name evidence="6" type="ORF">DFR85_02075</name>
</gene>
<dbReference type="OrthoDB" id="15253at2157"/>
<protein>
    <submittedName>
        <fullName evidence="6">Formate hydrogenlyase</fullName>
    </submittedName>
</protein>
<dbReference type="RefSeq" id="WP_110269458.1">
    <property type="nucleotide sequence ID" value="NZ_CP029289.2"/>
</dbReference>
<evidence type="ECO:0000256" key="5">
    <source>
        <dbReference type="SAM" id="Phobius"/>
    </source>
</evidence>
<dbReference type="GeneID" id="36830905"/>
<feature type="transmembrane region" description="Helical" evidence="5">
    <location>
        <begin position="65"/>
        <end position="88"/>
    </location>
</feature>
<keyword evidence="2 5" id="KW-0812">Transmembrane</keyword>
<keyword evidence="3 5" id="KW-1133">Transmembrane helix</keyword>
<evidence type="ECO:0000256" key="4">
    <source>
        <dbReference type="ARBA" id="ARBA00023136"/>
    </source>
</evidence>
<reference evidence="6 7" key="1">
    <citation type="submission" date="2018-05" db="EMBL/GenBank/DDBJ databases">
        <title>Complete Genome Sequences of Extremely Thermoacidophilic, Metal-Mobilizing Type-Strain Members of the Archaeal Family Sulfolobaceae: Acidianus brierleyi DSM-1651T, Acidianus sulfidivorans DSM-18786T, Metallosphaera hakonensis DSM-7519T, and Metallosphaera prunae DSM-10039T.</title>
        <authorList>
            <person name="Counts J.A."/>
            <person name="Kelly R.M."/>
        </authorList>
    </citation>
    <scope>NUCLEOTIDE SEQUENCE [LARGE SCALE GENOMIC DNA]</scope>
    <source>
        <strain evidence="6 7">DSM 1651</strain>
    </source>
</reference>
<dbReference type="KEGG" id="abri:DFR85_02075"/>
<organism evidence="6 7">
    <name type="scientific">Acidianus brierleyi</name>
    <dbReference type="NCBI Taxonomy" id="41673"/>
    <lineage>
        <taxon>Archaea</taxon>
        <taxon>Thermoproteota</taxon>
        <taxon>Thermoprotei</taxon>
        <taxon>Sulfolobales</taxon>
        <taxon>Sulfolobaceae</taxon>
        <taxon>Acidianus</taxon>
    </lineage>
</organism>
<dbReference type="Proteomes" id="UP000248044">
    <property type="component" value="Chromosome"/>
</dbReference>
<dbReference type="GO" id="GO:0005886">
    <property type="term" value="C:plasma membrane"/>
    <property type="evidence" value="ECO:0007669"/>
    <property type="project" value="TreeGrafter"/>
</dbReference>
<evidence type="ECO:0000256" key="2">
    <source>
        <dbReference type="ARBA" id="ARBA00022692"/>
    </source>
</evidence>
<dbReference type="GO" id="GO:0016829">
    <property type="term" value="F:lyase activity"/>
    <property type="evidence" value="ECO:0007669"/>
    <property type="project" value="UniProtKB-KW"/>
</dbReference>
<evidence type="ECO:0000313" key="7">
    <source>
        <dbReference type="Proteomes" id="UP000248044"/>
    </source>
</evidence>
<dbReference type="Pfam" id="PF00146">
    <property type="entry name" value="NADHdh"/>
    <property type="match status" value="1"/>
</dbReference>
<dbReference type="EMBL" id="CP029289">
    <property type="protein sequence ID" value="AWR93574.1"/>
    <property type="molecule type" value="Genomic_DNA"/>
</dbReference>
<dbReference type="AlphaFoldDB" id="A0A2U9IC56"/>
<dbReference type="InterPro" id="IPR052561">
    <property type="entry name" value="ComplexI_Subunit1"/>
</dbReference>
<feature type="transmembrane region" description="Helical" evidence="5">
    <location>
        <begin position="261"/>
        <end position="278"/>
    </location>
</feature>
<name>A0A2U9IC56_9CREN</name>
<feature type="transmembrane region" description="Helical" evidence="5">
    <location>
        <begin position="136"/>
        <end position="157"/>
    </location>
</feature>